<evidence type="ECO:0000256" key="1">
    <source>
        <dbReference type="SAM" id="MobiDB-lite"/>
    </source>
</evidence>
<evidence type="ECO:0000313" key="2">
    <source>
        <dbReference type="EMBL" id="PTQ48921.1"/>
    </source>
</evidence>
<proteinExistence type="predicted"/>
<name>A0A2R6XS23_MARPO</name>
<dbReference type="EMBL" id="KZ772676">
    <property type="protein sequence ID" value="PTQ48921.1"/>
    <property type="molecule type" value="Genomic_DNA"/>
</dbReference>
<evidence type="ECO:0000313" key="3">
    <source>
        <dbReference type="Proteomes" id="UP000244005"/>
    </source>
</evidence>
<gene>
    <name evidence="2" type="ORF">MARPO_0004s0178</name>
</gene>
<feature type="region of interest" description="Disordered" evidence="1">
    <location>
        <begin position="77"/>
        <end position="100"/>
    </location>
</feature>
<sequence length="167" mass="18868">MTGFCLSGRPGLRCAERRPPCTGYRPSPRWSPATSFVPRWRGGSWECWECWECWSLTSTSDSPGADLVLLSHSATSPCSAQTSSPSPGPWRDSCGDERRSNRLPQRLPQRFLHKKNFPDHVAQLLLQFASRIETANDLRHVPLLRLRVSVLSLITSCSRRPHKISEI</sequence>
<dbReference type="Proteomes" id="UP000244005">
    <property type="component" value="Unassembled WGS sequence"/>
</dbReference>
<reference evidence="3" key="1">
    <citation type="journal article" date="2017" name="Cell">
        <title>Insights into land plant evolution garnered from the Marchantia polymorpha genome.</title>
        <authorList>
            <person name="Bowman J.L."/>
            <person name="Kohchi T."/>
            <person name="Yamato K.T."/>
            <person name="Jenkins J."/>
            <person name="Shu S."/>
            <person name="Ishizaki K."/>
            <person name="Yamaoka S."/>
            <person name="Nishihama R."/>
            <person name="Nakamura Y."/>
            <person name="Berger F."/>
            <person name="Adam C."/>
            <person name="Aki S.S."/>
            <person name="Althoff F."/>
            <person name="Araki T."/>
            <person name="Arteaga-Vazquez M.A."/>
            <person name="Balasubrmanian S."/>
            <person name="Barry K."/>
            <person name="Bauer D."/>
            <person name="Boehm C.R."/>
            <person name="Briginshaw L."/>
            <person name="Caballero-Perez J."/>
            <person name="Catarino B."/>
            <person name="Chen F."/>
            <person name="Chiyoda S."/>
            <person name="Chovatia M."/>
            <person name="Davies K.M."/>
            <person name="Delmans M."/>
            <person name="Demura T."/>
            <person name="Dierschke T."/>
            <person name="Dolan L."/>
            <person name="Dorantes-Acosta A.E."/>
            <person name="Eklund D.M."/>
            <person name="Florent S.N."/>
            <person name="Flores-Sandoval E."/>
            <person name="Fujiyama A."/>
            <person name="Fukuzawa H."/>
            <person name="Galik B."/>
            <person name="Grimanelli D."/>
            <person name="Grimwood J."/>
            <person name="Grossniklaus U."/>
            <person name="Hamada T."/>
            <person name="Haseloff J."/>
            <person name="Hetherington A.J."/>
            <person name="Higo A."/>
            <person name="Hirakawa Y."/>
            <person name="Hundley H.N."/>
            <person name="Ikeda Y."/>
            <person name="Inoue K."/>
            <person name="Inoue S.I."/>
            <person name="Ishida S."/>
            <person name="Jia Q."/>
            <person name="Kakita M."/>
            <person name="Kanazawa T."/>
            <person name="Kawai Y."/>
            <person name="Kawashima T."/>
            <person name="Kennedy M."/>
            <person name="Kinose K."/>
            <person name="Kinoshita T."/>
            <person name="Kohara Y."/>
            <person name="Koide E."/>
            <person name="Komatsu K."/>
            <person name="Kopischke S."/>
            <person name="Kubo M."/>
            <person name="Kyozuka J."/>
            <person name="Lagercrantz U."/>
            <person name="Lin S.S."/>
            <person name="Lindquist E."/>
            <person name="Lipzen A.M."/>
            <person name="Lu C.W."/>
            <person name="De Luna E."/>
            <person name="Martienssen R.A."/>
            <person name="Minamino N."/>
            <person name="Mizutani M."/>
            <person name="Mizutani M."/>
            <person name="Mochizuki N."/>
            <person name="Monte I."/>
            <person name="Mosher R."/>
            <person name="Nagasaki H."/>
            <person name="Nakagami H."/>
            <person name="Naramoto S."/>
            <person name="Nishitani K."/>
            <person name="Ohtani M."/>
            <person name="Okamoto T."/>
            <person name="Okumura M."/>
            <person name="Phillips J."/>
            <person name="Pollak B."/>
            <person name="Reinders A."/>
            <person name="Rovekamp M."/>
            <person name="Sano R."/>
            <person name="Sawa S."/>
            <person name="Schmid M.W."/>
            <person name="Shirakawa M."/>
            <person name="Solano R."/>
            <person name="Spunde A."/>
            <person name="Suetsugu N."/>
            <person name="Sugano S."/>
            <person name="Sugiyama A."/>
            <person name="Sun R."/>
            <person name="Suzuki Y."/>
            <person name="Takenaka M."/>
            <person name="Takezawa D."/>
            <person name="Tomogane H."/>
            <person name="Tsuzuki M."/>
            <person name="Ueda T."/>
            <person name="Umeda M."/>
            <person name="Ward J.M."/>
            <person name="Watanabe Y."/>
            <person name="Yazaki K."/>
            <person name="Yokoyama R."/>
            <person name="Yoshitake Y."/>
            <person name="Yotsui I."/>
            <person name="Zachgo S."/>
            <person name="Schmutz J."/>
        </authorList>
    </citation>
    <scope>NUCLEOTIDE SEQUENCE [LARGE SCALE GENOMIC DNA]</scope>
    <source>
        <strain evidence="3">Tak-1</strain>
    </source>
</reference>
<protein>
    <submittedName>
        <fullName evidence="2">Uncharacterized protein</fullName>
    </submittedName>
</protein>
<dbReference type="AlphaFoldDB" id="A0A2R6XS23"/>
<keyword evidence="3" id="KW-1185">Reference proteome</keyword>
<dbReference type="Gramene" id="Mp3g14940.1">
    <property type="protein sequence ID" value="Mp3g14940.1.cds1"/>
    <property type="gene ID" value="Mp3g14940"/>
</dbReference>
<accession>A0A2R6XS23</accession>
<organism evidence="2 3">
    <name type="scientific">Marchantia polymorpha</name>
    <name type="common">Common liverwort</name>
    <name type="synonym">Marchantia aquatica</name>
    <dbReference type="NCBI Taxonomy" id="3197"/>
    <lineage>
        <taxon>Eukaryota</taxon>
        <taxon>Viridiplantae</taxon>
        <taxon>Streptophyta</taxon>
        <taxon>Embryophyta</taxon>
        <taxon>Marchantiophyta</taxon>
        <taxon>Marchantiopsida</taxon>
        <taxon>Marchantiidae</taxon>
        <taxon>Marchantiales</taxon>
        <taxon>Marchantiaceae</taxon>
        <taxon>Marchantia</taxon>
    </lineage>
</organism>